<dbReference type="OrthoDB" id="9787361at2"/>
<dbReference type="PANTHER" id="PTHR35869:SF1">
    <property type="entry name" value="OUTER-MEMBRANE LIPOPROTEIN CARRIER PROTEIN"/>
    <property type="match status" value="1"/>
</dbReference>
<dbReference type="PANTHER" id="PTHR35869">
    <property type="entry name" value="OUTER-MEMBRANE LIPOPROTEIN CARRIER PROTEIN"/>
    <property type="match status" value="1"/>
</dbReference>
<evidence type="ECO:0000256" key="1">
    <source>
        <dbReference type="ARBA" id="ARBA00004418"/>
    </source>
</evidence>
<dbReference type="AlphaFoldDB" id="A0A451D9I0"/>
<evidence type="ECO:0000256" key="8">
    <source>
        <dbReference type="ARBA" id="ARBA00022927"/>
    </source>
</evidence>
<evidence type="ECO:0000313" key="11">
    <source>
        <dbReference type="EMBL" id="VFP82923.1"/>
    </source>
</evidence>
<keyword evidence="5 10" id="KW-0813">Transport</keyword>
<gene>
    <name evidence="10 11" type="primary">lolA</name>
    <name evidence="11" type="ORF">ERCIKOCA2762_167</name>
</gene>
<dbReference type="InterPro" id="IPR018323">
    <property type="entry name" value="OM_lipoprot_carrier_LolA_Pbac"/>
</dbReference>
<keyword evidence="8 10" id="KW-0653">Protein transport</keyword>
<evidence type="ECO:0000256" key="5">
    <source>
        <dbReference type="ARBA" id="ARBA00022448"/>
    </source>
</evidence>
<keyword evidence="6 10" id="KW-0732">Signal</keyword>
<comment type="subcellular location">
    <subcellularLocation>
        <location evidence="1 10">Periplasm</location>
    </subcellularLocation>
</comment>
<evidence type="ECO:0000313" key="12">
    <source>
        <dbReference type="Proteomes" id="UP000294368"/>
    </source>
</evidence>
<evidence type="ECO:0000256" key="6">
    <source>
        <dbReference type="ARBA" id="ARBA00022729"/>
    </source>
</evidence>
<protein>
    <recommendedName>
        <fullName evidence="4 10">Outer-membrane lipoprotein carrier protein</fullName>
    </recommendedName>
</protein>
<proteinExistence type="inferred from homology"/>
<reference evidence="11 12" key="1">
    <citation type="submission" date="2019-02" db="EMBL/GenBank/DDBJ databases">
        <authorList>
            <person name="Manzano-Marin A."/>
            <person name="Manzano-Marin A."/>
        </authorList>
    </citation>
    <scope>NUCLEOTIDE SEQUENCE [LARGE SCALE GENOMIC DNA]</scope>
    <source>
        <strain evidence="11 12">ErCikochiana</strain>
    </source>
</reference>
<feature type="signal peptide" evidence="10">
    <location>
        <begin position="1"/>
        <end position="23"/>
    </location>
</feature>
<keyword evidence="11" id="KW-0449">Lipoprotein</keyword>
<evidence type="ECO:0000256" key="2">
    <source>
        <dbReference type="ARBA" id="ARBA00007615"/>
    </source>
</evidence>
<keyword evidence="7 10" id="KW-0574">Periplasm</keyword>
<dbReference type="GO" id="GO:0042953">
    <property type="term" value="P:lipoprotein transport"/>
    <property type="evidence" value="ECO:0007669"/>
    <property type="project" value="InterPro"/>
</dbReference>
<accession>A0A451D9I0</accession>
<dbReference type="NCBIfam" id="TIGR00547">
    <property type="entry name" value="lolA"/>
    <property type="match status" value="1"/>
</dbReference>
<comment type="similarity">
    <text evidence="2 10">Belongs to the LolA family.</text>
</comment>
<dbReference type="Gene3D" id="2.50.20.10">
    <property type="entry name" value="Lipoprotein localisation LolA/LolB/LppX"/>
    <property type="match status" value="1"/>
</dbReference>
<dbReference type="Pfam" id="PF03548">
    <property type="entry name" value="LolA"/>
    <property type="match status" value="1"/>
</dbReference>
<name>A0A451D9I0_9GAMM</name>
<dbReference type="Proteomes" id="UP000294368">
    <property type="component" value="Chromosome"/>
</dbReference>
<comment type="function">
    <text evidence="10">Participates in the translocation of lipoproteins from the inner membrane to the outer membrane. Only forms a complex with a lipoprotein if the residue after the N-terminal Cys is not an aspartate (The Asp acts as a targeting signal to indicate that the lipoprotein should stay in the inner membrane).</text>
</comment>
<dbReference type="SUPFAM" id="SSF89392">
    <property type="entry name" value="Prokaryotic lipoproteins and lipoprotein localization factors"/>
    <property type="match status" value="1"/>
</dbReference>
<dbReference type="CDD" id="cd16325">
    <property type="entry name" value="LolA"/>
    <property type="match status" value="1"/>
</dbReference>
<dbReference type="GO" id="GO:0044874">
    <property type="term" value="P:lipoprotein localization to outer membrane"/>
    <property type="evidence" value="ECO:0007669"/>
    <property type="project" value="UniProtKB-UniRule"/>
</dbReference>
<dbReference type="RefSeq" id="WP_157988763.1">
    <property type="nucleotide sequence ID" value="NZ_LR217715.1"/>
</dbReference>
<evidence type="ECO:0000256" key="7">
    <source>
        <dbReference type="ARBA" id="ARBA00022764"/>
    </source>
</evidence>
<dbReference type="GO" id="GO:0030288">
    <property type="term" value="C:outer membrane-bounded periplasmic space"/>
    <property type="evidence" value="ECO:0007669"/>
    <property type="project" value="TreeGrafter"/>
</dbReference>
<comment type="subunit">
    <text evidence="3 10">Monomer.</text>
</comment>
<keyword evidence="9 10" id="KW-0143">Chaperone</keyword>
<dbReference type="InterPro" id="IPR029046">
    <property type="entry name" value="LolA/LolB/LppX"/>
</dbReference>
<organism evidence="11 12">
    <name type="scientific">Candidatus Erwinia haradaeae</name>
    <dbReference type="NCBI Taxonomy" id="1922217"/>
    <lineage>
        <taxon>Bacteria</taxon>
        <taxon>Pseudomonadati</taxon>
        <taxon>Pseudomonadota</taxon>
        <taxon>Gammaproteobacteria</taxon>
        <taxon>Enterobacterales</taxon>
        <taxon>Erwiniaceae</taxon>
        <taxon>Erwinia</taxon>
    </lineage>
</organism>
<dbReference type="EMBL" id="LR217715">
    <property type="protein sequence ID" value="VFP82923.1"/>
    <property type="molecule type" value="Genomic_DNA"/>
</dbReference>
<evidence type="ECO:0000256" key="3">
    <source>
        <dbReference type="ARBA" id="ARBA00011245"/>
    </source>
</evidence>
<evidence type="ECO:0000256" key="10">
    <source>
        <dbReference type="HAMAP-Rule" id="MF_00240"/>
    </source>
</evidence>
<feature type="chain" id="PRO_5019593769" description="Outer-membrane lipoprotein carrier protein" evidence="10">
    <location>
        <begin position="24"/>
        <end position="204"/>
    </location>
</feature>
<sequence precursor="true">MKNIFIAICLLVCMLHFSGIVHADTISVLQQRLNKVTSFYADFHQKVKDRQNSILQEGDGHLWVERPNHFYWYLSEPNENIVISDGKTIWHYTPCMEQVSIYSMQQVIHRTPFILISCNDLRYWRQYHILKQGDNFCFTPKSLFNNLQTFSINVSQSGIINTLSIVEQDGICIKYVLNKQKIHAVSSDKFRFIIPDGVTVDDQR</sequence>
<dbReference type="InterPro" id="IPR004564">
    <property type="entry name" value="OM_lipoprot_carrier_LolA-like"/>
</dbReference>
<dbReference type="HAMAP" id="MF_00240">
    <property type="entry name" value="LolA"/>
    <property type="match status" value="1"/>
</dbReference>
<evidence type="ECO:0000256" key="9">
    <source>
        <dbReference type="ARBA" id="ARBA00023186"/>
    </source>
</evidence>
<evidence type="ECO:0000256" key="4">
    <source>
        <dbReference type="ARBA" id="ARBA00014035"/>
    </source>
</evidence>